<evidence type="ECO:0000256" key="1">
    <source>
        <dbReference type="SAM" id="Coils"/>
    </source>
</evidence>
<reference evidence="2" key="1">
    <citation type="submission" date="2016-10" db="EMBL/GenBank/DDBJ databases">
        <title>Sequence of Gallionella enrichment culture.</title>
        <authorList>
            <person name="Poehlein A."/>
            <person name="Muehling M."/>
            <person name="Daniel R."/>
        </authorList>
    </citation>
    <scope>NUCLEOTIDE SEQUENCE</scope>
</reference>
<gene>
    <name evidence="2" type="ORF">GALL_510050</name>
</gene>
<dbReference type="PANTHER" id="PTHR38040">
    <property type="entry name" value="UBIQUINONE BIOSYNTHESIS ACCESSORY FACTOR UBIK"/>
    <property type="match status" value="1"/>
</dbReference>
<dbReference type="PANTHER" id="PTHR38040:SF1">
    <property type="entry name" value="UBIQUINONE BIOSYNTHESIS ACCESSORY FACTOR UBIK"/>
    <property type="match status" value="1"/>
</dbReference>
<feature type="coiled-coil region" evidence="1">
    <location>
        <begin position="51"/>
        <end position="78"/>
    </location>
</feature>
<protein>
    <submittedName>
        <fullName evidence="2">Membrane fusogenic activity</fullName>
    </submittedName>
</protein>
<name>A0A1J5P9K6_9ZZZZ</name>
<accession>A0A1J5P9K6</accession>
<dbReference type="EMBL" id="MLJW01005940">
    <property type="protein sequence ID" value="OIQ67416.1"/>
    <property type="molecule type" value="Genomic_DNA"/>
</dbReference>
<keyword evidence="1" id="KW-0175">Coiled coil</keyword>
<proteinExistence type="predicted"/>
<sequence length="83" mass="8718">MNAPNPNSPRAFLHRAAAALENSPLKDVQRNAKALAQSAAGRLDLVTRDEFDALQAMLLAAQTRIAALEAQVAALEARDPGAA</sequence>
<organism evidence="2">
    <name type="scientific">mine drainage metagenome</name>
    <dbReference type="NCBI Taxonomy" id="410659"/>
    <lineage>
        <taxon>unclassified sequences</taxon>
        <taxon>metagenomes</taxon>
        <taxon>ecological metagenomes</taxon>
    </lineage>
</organism>
<dbReference type="Pfam" id="PF04380">
    <property type="entry name" value="BMFP"/>
    <property type="match status" value="1"/>
</dbReference>
<dbReference type="AlphaFoldDB" id="A0A1J5P9K6"/>
<dbReference type="InterPro" id="IPR007475">
    <property type="entry name" value="UbiK"/>
</dbReference>
<comment type="caution">
    <text evidence="2">The sequence shown here is derived from an EMBL/GenBank/DDBJ whole genome shotgun (WGS) entry which is preliminary data.</text>
</comment>
<evidence type="ECO:0000313" key="2">
    <source>
        <dbReference type="EMBL" id="OIQ67416.1"/>
    </source>
</evidence>